<reference evidence="24" key="1">
    <citation type="submission" date="2025-08" db="UniProtKB">
        <authorList>
            <consortium name="RefSeq"/>
        </authorList>
    </citation>
    <scope>IDENTIFICATION</scope>
</reference>
<evidence type="ECO:0000256" key="9">
    <source>
        <dbReference type="ARBA" id="ARBA00022990"/>
    </source>
</evidence>
<dbReference type="SMART" id="SM00399">
    <property type="entry name" value="ZnF_C4"/>
    <property type="match status" value="1"/>
</dbReference>
<keyword evidence="10 20" id="KW-0805">Transcription regulation</keyword>
<dbReference type="SUPFAM" id="SSF48508">
    <property type="entry name" value="Nuclear receptor ligand-binding domain"/>
    <property type="match status" value="1"/>
</dbReference>
<evidence type="ECO:0000256" key="13">
    <source>
        <dbReference type="ARBA" id="ARBA00023159"/>
    </source>
</evidence>
<feature type="domain" description="NR LBD" evidence="22">
    <location>
        <begin position="318"/>
        <end position="556"/>
    </location>
</feature>
<evidence type="ECO:0000259" key="21">
    <source>
        <dbReference type="PROSITE" id="PS51030"/>
    </source>
</evidence>
<keyword evidence="12 20" id="KW-0238">DNA-binding</keyword>
<keyword evidence="5 20" id="KW-0479">Metal-binding</keyword>
<dbReference type="InterPro" id="IPR035500">
    <property type="entry name" value="NHR-like_dom_sf"/>
</dbReference>
<dbReference type="GeneID" id="102036699"/>
<dbReference type="PIRSF" id="PIRSF002530">
    <property type="entry name" value="Nuc_orph_FTZ-F1"/>
    <property type="match status" value="1"/>
</dbReference>
<dbReference type="AlphaFoldDB" id="A0A8N5EKI0"/>
<protein>
    <recommendedName>
        <fullName evidence="17">Steroidogenic factor 1</fullName>
    </recommendedName>
    <alternativeName>
        <fullName evidence="18">Nuclear receptor subfamily 5 group A member 1</fullName>
    </alternativeName>
</protein>
<dbReference type="GO" id="GO:0009755">
    <property type="term" value="P:hormone-mediated signaling pathway"/>
    <property type="evidence" value="ECO:0007669"/>
    <property type="project" value="TreeGrafter"/>
</dbReference>
<evidence type="ECO:0000256" key="7">
    <source>
        <dbReference type="ARBA" id="ARBA00022833"/>
    </source>
</evidence>
<dbReference type="FunFam" id="1.10.565.10:FF:000011">
    <property type="entry name" value="Nuclear receptor subfamily 5, group A, member 2"/>
    <property type="match status" value="1"/>
</dbReference>
<comment type="subcellular location">
    <subcellularLocation>
        <location evidence="1 20">Nucleus</location>
    </subcellularLocation>
</comment>
<keyword evidence="6 20" id="KW-0863">Zinc-finger</keyword>
<evidence type="ECO:0000256" key="16">
    <source>
        <dbReference type="ARBA" id="ARBA00023242"/>
    </source>
</evidence>
<dbReference type="PANTHER" id="PTHR24086:SF24">
    <property type="entry name" value="STEROIDOGENIC FACTOR 1"/>
    <property type="match status" value="1"/>
</dbReference>
<dbReference type="Gene3D" id="3.30.50.10">
    <property type="entry name" value="Erythroid Transcription Factor GATA-1, subunit A"/>
    <property type="match status" value="1"/>
</dbReference>
<keyword evidence="15 20" id="KW-0675">Receptor</keyword>
<dbReference type="GO" id="GO:0004879">
    <property type="term" value="F:nuclear receptor activity"/>
    <property type="evidence" value="ECO:0007669"/>
    <property type="project" value="InterPro"/>
</dbReference>
<feature type="binding site" evidence="19">
    <location>
        <position position="537"/>
    </location>
    <ligand>
        <name>a phospholipid derivative</name>
        <dbReference type="ChEBI" id="CHEBI:16247"/>
    </ligand>
</feature>
<keyword evidence="14 20" id="KW-0804">Transcription</keyword>
<keyword evidence="23" id="KW-1185">Reference proteome</keyword>
<evidence type="ECO:0000256" key="3">
    <source>
        <dbReference type="ARBA" id="ARBA00022499"/>
    </source>
</evidence>
<dbReference type="InterPro" id="IPR013088">
    <property type="entry name" value="Znf_NHR/GATA"/>
</dbReference>
<dbReference type="PANTHER" id="PTHR24086">
    <property type="entry name" value="NUCLEAR RECEPTOR SUBFAMILY 5 GROUP A"/>
    <property type="match status" value="1"/>
</dbReference>
<feature type="binding site" evidence="19">
    <location>
        <begin position="438"/>
        <end position="441"/>
    </location>
    <ligand>
        <name>a phospholipid derivative</name>
        <dbReference type="ChEBI" id="CHEBI:16247"/>
    </ligand>
</feature>
<evidence type="ECO:0000256" key="4">
    <source>
        <dbReference type="ARBA" id="ARBA00022553"/>
    </source>
</evidence>
<evidence type="ECO:0000256" key="15">
    <source>
        <dbReference type="ARBA" id="ARBA00023170"/>
    </source>
</evidence>
<feature type="binding site" evidence="19">
    <location>
        <position position="533"/>
    </location>
    <ligand>
        <name>a phospholipid derivative</name>
        <dbReference type="ChEBI" id="CHEBI:16247"/>
    </ligand>
</feature>
<dbReference type="Gene3D" id="1.10.565.10">
    <property type="entry name" value="Retinoid X Receptor"/>
    <property type="match status" value="1"/>
</dbReference>
<dbReference type="Pfam" id="PF00104">
    <property type="entry name" value="Hormone_recep"/>
    <property type="match status" value="1"/>
</dbReference>
<dbReference type="SUPFAM" id="SSF57716">
    <property type="entry name" value="Glucocorticoid receptor-like (DNA-binding domain)"/>
    <property type="match status" value="1"/>
</dbReference>
<gene>
    <name evidence="24" type="primary">LOC102036699</name>
</gene>
<dbReference type="GO" id="GO:0090575">
    <property type="term" value="C:RNA polymerase II transcription regulator complex"/>
    <property type="evidence" value="ECO:0007669"/>
    <property type="project" value="TreeGrafter"/>
</dbReference>
<proteinExistence type="inferred from homology"/>
<evidence type="ECO:0000313" key="23">
    <source>
        <dbReference type="Proteomes" id="UP000504602"/>
    </source>
</evidence>
<dbReference type="PRINTS" id="PR00047">
    <property type="entry name" value="STROIDFINGER"/>
</dbReference>
<keyword evidence="4" id="KW-0597">Phosphoprotein</keyword>
<evidence type="ECO:0000256" key="1">
    <source>
        <dbReference type="ARBA" id="ARBA00004123"/>
    </source>
</evidence>
<dbReference type="InterPro" id="IPR016355">
    <property type="entry name" value="NR5-like"/>
</dbReference>
<evidence type="ECO:0000256" key="10">
    <source>
        <dbReference type="ARBA" id="ARBA00023015"/>
    </source>
</evidence>
<evidence type="ECO:0000313" key="24">
    <source>
        <dbReference type="RefSeq" id="XP_030913128.1"/>
    </source>
</evidence>
<evidence type="ECO:0000256" key="18">
    <source>
        <dbReference type="ARBA" id="ARBA00042570"/>
    </source>
</evidence>
<dbReference type="Pfam" id="PF00105">
    <property type="entry name" value="zf-C4"/>
    <property type="match status" value="1"/>
</dbReference>
<evidence type="ECO:0000256" key="19">
    <source>
        <dbReference type="PIRSR" id="PIRSR002530-1"/>
    </source>
</evidence>
<dbReference type="FunFam" id="3.30.50.10:FF:000006">
    <property type="entry name" value="Nuclear receptor subfamily 5 group A member"/>
    <property type="match status" value="1"/>
</dbReference>
<name>A0A8N5EKI0_GEOFO</name>
<evidence type="ECO:0000256" key="17">
    <source>
        <dbReference type="ARBA" id="ARBA00040735"/>
    </source>
</evidence>
<dbReference type="PROSITE" id="PS51843">
    <property type="entry name" value="NR_LBD"/>
    <property type="match status" value="1"/>
</dbReference>
<sequence length="558" mass="63616">MELYFAKIGSAKVDHLRERLNSESVCERGQRDRDPRACPQLRSRPSGTFWCAGFCSKLFVQQLAGSLFLFHRKAPLWRIPQAGRTKTPPGFQDERVDQRTCLICGDRATGLHYGIISCEGCKGFFKRSICNKRVYRCSRDKNCVMSRKQRNRCQYCAAQGRLLKCLQMGMNRKAVRADRMRGGRNKFGPMYKRDRALKQQKKALIRANGFKLETVPQIMSPVQSDYSLSSTIHSIHAMSKPLPPNPAALTPVDYERSPYGTPALGMAVPGHAPLPGYHYPSFPNRTIKSEYPDHYTAAHEAVPAYMYPETYPSSSAPDIPELILKLLQLEPDEAQVKARILSCLQQEQGKGRHEKLSTFGLMCKMADQTLFSIVEWARSCIFFKELEVGDQMKLLQNCWSELLVFDHIYRQLQHGKEHSVLLVTGQEVDMSAIAAQAGSILNTLVMRAQELVLHLHSLQVDRHEFVCLKFLILFSLDVKYLENHTLAKDAQEKANAALLEYTVCHYPHSTDKFRQLLLWLAEVRALSLQAEEYLYHKHLSGEVPCNNLLIEMLHAKRT</sequence>
<evidence type="ECO:0000256" key="5">
    <source>
        <dbReference type="ARBA" id="ARBA00022723"/>
    </source>
</evidence>
<keyword evidence="11" id="KW-0446">Lipid-binding</keyword>
<evidence type="ECO:0000259" key="22">
    <source>
        <dbReference type="PROSITE" id="PS51843"/>
    </source>
</evidence>
<dbReference type="CDD" id="cd07169">
    <property type="entry name" value="NR_DBD_GCNF_like"/>
    <property type="match status" value="1"/>
</dbReference>
<dbReference type="PROSITE" id="PS51030">
    <property type="entry name" value="NUCLEAR_REC_DBD_2"/>
    <property type="match status" value="1"/>
</dbReference>
<accession>A0A8N5EKI0</accession>
<dbReference type="GO" id="GO:0000978">
    <property type="term" value="F:RNA polymerase II cis-regulatory region sequence-specific DNA binding"/>
    <property type="evidence" value="ECO:0007669"/>
    <property type="project" value="TreeGrafter"/>
</dbReference>
<evidence type="ECO:0000256" key="2">
    <source>
        <dbReference type="ARBA" id="ARBA00007536"/>
    </source>
</evidence>
<dbReference type="PROSITE" id="PS00031">
    <property type="entry name" value="NUCLEAR_REC_DBD_1"/>
    <property type="match status" value="1"/>
</dbReference>
<keyword evidence="7 20" id="KW-0862">Zinc</keyword>
<feature type="domain" description="Nuclear receptor" evidence="21">
    <location>
        <begin position="98"/>
        <end position="177"/>
    </location>
</feature>
<dbReference type="InterPro" id="IPR001723">
    <property type="entry name" value="Nuclear_hrmn_rcpt"/>
</dbReference>
<evidence type="ECO:0000256" key="11">
    <source>
        <dbReference type="ARBA" id="ARBA00023121"/>
    </source>
</evidence>
<dbReference type="Proteomes" id="UP000504602">
    <property type="component" value="Unplaced"/>
</dbReference>
<keyword evidence="3" id="KW-1017">Isopeptide bond</keyword>
<dbReference type="InterPro" id="IPR000536">
    <property type="entry name" value="Nucl_hrmn_rcpt_lig-bd"/>
</dbReference>
<keyword evidence="8" id="KW-0832">Ubl conjugation</keyword>
<dbReference type="InterPro" id="IPR001628">
    <property type="entry name" value="Znf_hrmn_rcpt"/>
</dbReference>
<dbReference type="PRINTS" id="PR00398">
    <property type="entry name" value="STRDHORMONER"/>
</dbReference>
<evidence type="ECO:0000256" key="14">
    <source>
        <dbReference type="ARBA" id="ARBA00023163"/>
    </source>
</evidence>
<dbReference type="GO" id="GO:0008270">
    <property type="term" value="F:zinc ion binding"/>
    <property type="evidence" value="ECO:0007669"/>
    <property type="project" value="UniProtKB-KW"/>
</dbReference>
<dbReference type="GO" id="GO:0009888">
    <property type="term" value="P:tissue development"/>
    <property type="evidence" value="ECO:0007669"/>
    <property type="project" value="TreeGrafter"/>
</dbReference>
<dbReference type="GO" id="GO:0008289">
    <property type="term" value="F:lipid binding"/>
    <property type="evidence" value="ECO:0007669"/>
    <property type="project" value="UniProtKB-KW"/>
</dbReference>
<comment type="similarity">
    <text evidence="2">Belongs to the nuclear hormone receptor family. NR5 subfamily.</text>
</comment>
<dbReference type="CDD" id="cd07070">
    <property type="entry name" value="NR_LBD_SF-1"/>
    <property type="match status" value="1"/>
</dbReference>
<evidence type="ECO:0000256" key="20">
    <source>
        <dbReference type="RuleBase" id="RU004334"/>
    </source>
</evidence>
<dbReference type="RefSeq" id="XP_030913128.1">
    <property type="nucleotide sequence ID" value="XM_031057268.1"/>
</dbReference>
<keyword evidence="9" id="KW-0007">Acetylation</keyword>
<dbReference type="SMART" id="SM00430">
    <property type="entry name" value="HOLI"/>
    <property type="match status" value="1"/>
</dbReference>
<keyword evidence="13" id="KW-0010">Activator</keyword>
<evidence type="ECO:0000256" key="12">
    <source>
        <dbReference type="ARBA" id="ARBA00023125"/>
    </source>
</evidence>
<evidence type="ECO:0000256" key="8">
    <source>
        <dbReference type="ARBA" id="ARBA00022843"/>
    </source>
</evidence>
<keyword evidence="16 20" id="KW-0539">Nucleus</keyword>
<evidence type="ECO:0000256" key="6">
    <source>
        <dbReference type="ARBA" id="ARBA00022771"/>
    </source>
</evidence>
<organism evidence="23 24">
    <name type="scientific">Geospiza fortis</name>
    <name type="common">Medium ground-finch</name>
    <dbReference type="NCBI Taxonomy" id="48883"/>
    <lineage>
        <taxon>Eukaryota</taxon>
        <taxon>Metazoa</taxon>
        <taxon>Chordata</taxon>
        <taxon>Craniata</taxon>
        <taxon>Vertebrata</taxon>
        <taxon>Euteleostomi</taxon>
        <taxon>Archelosauria</taxon>
        <taxon>Archosauria</taxon>
        <taxon>Dinosauria</taxon>
        <taxon>Saurischia</taxon>
        <taxon>Theropoda</taxon>
        <taxon>Coelurosauria</taxon>
        <taxon>Aves</taxon>
        <taxon>Neognathae</taxon>
        <taxon>Neoaves</taxon>
        <taxon>Telluraves</taxon>
        <taxon>Australaves</taxon>
        <taxon>Passeriformes</taxon>
        <taxon>Thraupidae</taxon>
        <taxon>Geospiza</taxon>
    </lineage>
</organism>
<dbReference type="OrthoDB" id="5984981at2759"/>